<keyword evidence="2" id="KW-0812">Transmembrane</keyword>
<keyword evidence="2" id="KW-0472">Membrane</keyword>
<feature type="transmembrane region" description="Helical" evidence="2">
    <location>
        <begin position="41"/>
        <end position="61"/>
    </location>
</feature>
<keyword evidence="5" id="KW-1185">Reference proteome</keyword>
<reference evidence="4" key="3">
    <citation type="submission" date="2016-03" db="UniProtKB">
        <authorList>
            <consortium name="EnsemblProtists"/>
        </authorList>
    </citation>
    <scope>IDENTIFICATION</scope>
</reference>
<evidence type="ECO:0000256" key="2">
    <source>
        <dbReference type="SAM" id="Phobius"/>
    </source>
</evidence>
<proteinExistence type="predicted"/>
<accession>L1JII9</accession>
<dbReference type="RefSeq" id="XP_005834890.1">
    <property type="nucleotide sequence ID" value="XM_005834833.1"/>
</dbReference>
<organism evidence="3">
    <name type="scientific">Guillardia theta (strain CCMP2712)</name>
    <name type="common">Cryptophyte</name>
    <dbReference type="NCBI Taxonomy" id="905079"/>
    <lineage>
        <taxon>Eukaryota</taxon>
        <taxon>Cryptophyceae</taxon>
        <taxon>Pyrenomonadales</taxon>
        <taxon>Geminigeraceae</taxon>
        <taxon>Guillardia</taxon>
    </lineage>
</organism>
<feature type="non-terminal residue" evidence="3">
    <location>
        <position position="1"/>
    </location>
</feature>
<dbReference type="GeneID" id="17304486"/>
<name>L1JII9_GUITC</name>
<reference evidence="3 5" key="1">
    <citation type="journal article" date="2012" name="Nature">
        <title>Algal genomes reveal evolutionary mosaicism and the fate of nucleomorphs.</title>
        <authorList>
            <consortium name="DOE Joint Genome Institute"/>
            <person name="Curtis B.A."/>
            <person name="Tanifuji G."/>
            <person name="Burki F."/>
            <person name="Gruber A."/>
            <person name="Irimia M."/>
            <person name="Maruyama S."/>
            <person name="Arias M.C."/>
            <person name="Ball S.G."/>
            <person name="Gile G.H."/>
            <person name="Hirakawa Y."/>
            <person name="Hopkins J.F."/>
            <person name="Kuo A."/>
            <person name="Rensing S.A."/>
            <person name="Schmutz J."/>
            <person name="Symeonidi A."/>
            <person name="Elias M."/>
            <person name="Eveleigh R.J."/>
            <person name="Herman E.K."/>
            <person name="Klute M.J."/>
            <person name="Nakayama T."/>
            <person name="Obornik M."/>
            <person name="Reyes-Prieto A."/>
            <person name="Armbrust E.V."/>
            <person name="Aves S.J."/>
            <person name="Beiko R.G."/>
            <person name="Coutinho P."/>
            <person name="Dacks J.B."/>
            <person name="Durnford D.G."/>
            <person name="Fast N.M."/>
            <person name="Green B.R."/>
            <person name="Grisdale C.J."/>
            <person name="Hempel F."/>
            <person name="Henrissat B."/>
            <person name="Hoppner M.P."/>
            <person name="Ishida K."/>
            <person name="Kim E."/>
            <person name="Koreny L."/>
            <person name="Kroth P.G."/>
            <person name="Liu Y."/>
            <person name="Malik S.B."/>
            <person name="Maier U.G."/>
            <person name="McRose D."/>
            <person name="Mock T."/>
            <person name="Neilson J.A."/>
            <person name="Onodera N.T."/>
            <person name="Poole A.M."/>
            <person name="Pritham E.J."/>
            <person name="Richards T.A."/>
            <person name="Rocap G."/>
            <person name="Roy S.W."/>
            <person name="Sarai C."/>
            <person name="Schaack S."/>
            <person name="Shirato S."/>
            <person name="Slamovits C.H."/>
            <person name="Spencer D.F."/>
            <person name="Suzuki S."/>
            <person name="Worden A.Z."/>
            <person name="Zauner S."/>
            <person name="Barry K."/>
            <person name="Bell C."/>
            <person name="Bharti A.K."/>
            <person name="Crow J.A."/>
            <person name="Grimwood J."/>
            <person name="Kramer R."/>
            <person name="Lindquist E."/>
            <person name="Lucas S."/>
            <person name="Salamov A."/>
            <person name="McFadden G.I."/>
            <person name="Lane C.E."/>
            <person name="Keeling P.J."/>
            <person name="Gray M.W."/>
            <person name="Grigoriev I.V."/>
            <person name="Archibald J.M."/>
        </authorList>
    </citation>
    <scope>NUCLEOTIDE SEQUENCE</scope>
    <source>
        <strain evidence="3 5">CCMP2712</strain>
    </source>
</reference>
<feature type="region of interest" description="Disordered" evidence="1">
    <location>
        <begin position="1"/>
        <end position="33"/>
    </location>
</feature>
<dbReference type="AlphaFoldDB" id="L1JII9"/>
<evidence type="ECO:0000313" key="5">
    <source>
        <dbReference type="Proteomes" id="UP000011087"/>
    </source>
</evidence>
<dbReference type="KEGG" id="gtt:GUITHDRAFT_162624"/>
<protein>
    <submittedName>
        <fullName evidence="3 4">Uncharacterized protein</fullName>
    </submittedName>
</protein>
<dbReference type="EnsemblProtists" id="EKX47910">
    <property type="protein sequence ID" value="EKX47910"/>
    <property type="gene ID" value="GUITHDRAFT_162624"/>
</dbReference>
<dbReference type="PaxDb" id="55529-EKX47910"/>
<sequence>MAGRNYGAMEGEGARRTTTRTCSPSPSSYSSSSLSASRKTLFVAPIAVLAASLSLLAFTFLPTQTNERSELVSGRRGGALFQSLAETSVRTDKAHPYNRMINSPDRVKFINTEWTPAQTVNPPPVHPYHGGSRPSKVLHRDFEHEPYGNHLPWEKGPEGAQAKYAESLEDSKAYRYMVDKNGIVRKWETDLPLDRYNPNHIVVSSALLDKLSPLPPPSINARDVAGALERHQKNEIQKSFRSIFPKGMFHDTIVDSRTGAVAQIAGVSQEESVCPGGLYKCKDDSCVAHISYCPGCDVYPVPEHCSLIQPHKSGWRVSAVGCDSSNMQECGMADGNTLFLPGEAVTGGVFDSGLA</sequence>
<gene>
    <name evidence="3" type="ORF">GUITHDRAFT_162624</name>
</gene>
<dbReference type="Proteomes" id="UP000011087">
    <property type="component" value="Unassembled WGS sequence"/>
</dbReference>
<dbReference type="EMBL" id="JH992988">
    <property type="protein sequence ID" value="EKX47910.1"/>
    <property type="molecule type" value="Genomic_DNA"/>
</dbReference>
<evidence type="ECO:0000313" key="3">
    <source>
        <dbReference type="EMBL" id="EKX47910.1"/>
    </source>
</evidence>
<reference evidence="5" key="2">
    <citation type="submission" date="2012-11" db="EMBL/GenBank/DDBJ databases">
        <authorList>
            <person name="Kuo A."/>
            <person name="Curtis B.A."/>
            <person name="Tanifuji G."/>
            <person name="Burki F."/>
            <person name="Gruber A."/>
            <person name="Irimia M."/>
            <person name="Maruyama S."/>
            <person name="Arias M.C."/>
            <person name="Ball S.G."/>
            <person name="Gile G.H."/>
            <person name="Hirakawa Y."/>
            <person name="Hopkins J.F."/>
            <person name="Rensing S.A."/>
            <person name="Schmutz J."/>
            <person name="Symeonidi A."/>
            <person name="Elias M."/>
            <person name="Eveleigh R.J."/>
            <person name="Herman E.K."/>
            <person name="Klute M.J."/>
            <person name="Nakayama T."/>
            <person name="Obornik M."/>
            <person name="Reyes-Prieto A."/>
            <person name="Armbrust E.V."/>
            <person name="Aves S.J."/>
            <person name="Beiko R.G."/>
            <person name="Coutinho P."/>
            <person name="Dacks J.B."/>
            <person name="Durnford D.G."/>
            <person name="Fast N.M."/>
            <person name="Green B.R."/>
            <person name="Grisdale C."/>
            <person name="Hempe F."/>
            <person name="Henrissat B."/>
            <person name="Hoppner M.P."/>
            <person name="Ishida K.-I."/>
            <person name="Kim E."/>
            <person name="Koreny L."/>
            <person name="Kroth P.G."/>
            <person name="Liu Y."/>
            <person name="Malik S.-B."/>
            <person name="Maier U.G."/>
            <person name="McRose D."/>
            <person name="Mock T."/>
            <person name="Neilson J.A."/>
            <person name="Onodera N.T."/>
            <person name="Poole A.M."/>
            <person name="Pritham E.J."/>
            <person name="Richards T.A."/>
            <person name="Rocap G."/>
            <person name="Roy S.W."/>
            <person name="Sarai C."/>
            <person name="Schaack S."/>
            <person name="Shirato S."/>
            <person name="Slamovits C.H."/>
            <person name="Spencer D.F."/>
            <person name="Suzuki S."/>
            <person name="Worden A.Z."/>
            <person name="Zauner S."/>
            <person name="Barry K."/>
            <person name="Bell C."/>
            <person name="Bharti A.K."/>
            <person name="Crow J.A."/>
            <person name="Grimwood J."/>
            <person name="Kramer R."/>
            <person name="Lindquist E."/>
            <person name="Lucas S."/>
            <person name="Salamov A."/>
            <person name="McFadden G.I."/>
            <person name="Lane C.E."/>
            <person name="Keeling P.J."/>
            <person name="Gray M.W."/>
            <person name="Grigoriev I.V."/>
            <person name="Archibald J.M."/>
        </authorList>
    </citation>
    <scope>NUCLEOTIDE SEQUENCE</scope>
    <source>
        <strain evidence="5">CCMP2712</strain>
    </source>
</reference>
<feature type="compositionally biased region" description="Low complexity" evidence="1">
    <location>
        <begin position="19"/>
        <end position="33"/>
    </location>
</feature>
<dbReference type="HOGENOM" id="CLU_781785_0_0_1"/>
<evidence type="ECO:0000313" key="4">
    <source>
        <dbReference type="EnsemblProtists" id="EKX47910"/>
    </source>
</evidence>
<dbReference type="OrthoDB" id="10469739at2759"/>
<evidence type="ECO:0000256" key="1">
    <source>
        <dbReference type="SAM" id="MobiDB-lite"/>
    </source>
</evidence>
<keyword evidence="2" id="KW-1133">Transmembrane helix</keyword>